<dbReference type="SMART" id="SM00100">
    <property type="entry name" value="cNMP"/>
    <property type="match status" value="1"/>
</dbReference>
<dbReference type="InterPro" id="IPR000595">
    <property type="entry name" value="cNMP-bd_dom"/>
</dbReference>
<dbReference type="InterPro" id="IPR050301">
    <property type="entry name" value="NTE"/>
</dbReference>
<evidence type="ECO:0000256" key="7">
    <source>
        <dbReference type="ARBA" id="ARBA00023098"/>
    </source>
</evidence>
<keyword evidence="13" id="KW-1185">Reference proteome</keyword>
<feature type="active site" description="Nucleophile" evidence="9">
    <location>
        <position position="387"/>
    </location>
</feature>
<dbReference type="Pfam" id="PF24179">
    <property type="entry name" value="NTE_Ploop"/>
    <property type="match status" value="1"/>
</dbReference>
<dbReference type="CDD" id="cd00038">
    <property type="entry name" value="CAP_ED"/>
    <property type="match status" value="1"/>
</dbReference>
<feature type="short sequence motif" description="GXSXG" evidence="9">
    <location>
        <begin position="385"/>
        <end position="389"/>
    </location>
</feature>
<evidence type="ECO:0000313" key="13">
    <source>
        <dbReference type="Proteomes" id="UP001597182"/>
    </source>
</evidence>
<name>A0ABW3VE12_9PSEU</name>
<feature type="domain" description="Cyclic nucleotide-binding" evidence="10">
    <location>
        <begin position="56"/>
        <end position="147"/>
    </location>
</feature>
<evidence type="ECO:0000256" key="5">
    <source>
        <dbReference type="ARBA" id="ARBA00022963"/>
    </source>
</evidence>
<dbReference type="Proteomes" id="UP001597182">
    <property type="component" value="Unassembled WGS sequence"/>
</dbReference>
<organism evidence="12 13">
    <name type="scientific">Pseudonocardia benzenivorans</name>
    <dbReference type="NCBI Taxonomy" id="228005"/>
    <lineage>
        <taxon>Bacteria</taxon>
        <taxon>Bacillati</taxon>
        <taxon>Actinomycetota</taxon>
        <taxon>Actinomycetes</taxon>
        <taxon>Pseudonocardiales</taxon>
        <taxon>Pseudonocardiaceae</taxon>
        <taxon>Pseudonocardia</taxon>
    </lineage>
</organism>
<protein>
    <submittedName>
        <fullName evidence="12">Patatin-like phospholipase family protein</fullName>
    </submittedName>
</protein>
<feature type="domain" description="PNPLA" evidence="11">
    <location>
        <begin position="354"/>
        <end position="515"/>
    </location>
</feature>
<dbReference type="PANTHER" id="PTHR14226:SF29">
    <property type="entry name" value="NEUROPATHY TARGET ESTERASE SWS"/>
    <property type="match status" value="1"/>
</dbReference>
<evidence type="ECO:0000256" key="2">
    <source>
        <dbReference type="ARBA" id="ARBA00006636"/>
    </source>
</evidence>
<comment type="caution">
    <text evidence="12">The sequence shown here is derived from an EMBL/GenBank/DDBJ whole genome shotgun (WGS) entry which is preliminary data.</text>
</comment>
<dbReference type="EMBL" id="JBHTMB010000022">
    <property type="protein sequence ID" value="MFD1232358.1"/>
    <property type="molecule type" value="Genomic_DNA"/>
</dbReference>
<dbReference type="InterPro" id="IPR002641">
    <property type="entry name" value="PNPLA_dom"/>
</dbReference>
<evidence type="ECO:0000256" key="4">
    <source>
        <dbReference type="ARBA" id="ARBA00022801"/>
    </source>
</evidence>
<evidence type="ECO:0000256" key="3">
    <source>
        <dbReference type="ARBA" id="ARBA00022692"/>
    </source>
</evidence>
<dbReference type="InterPro" id="IPR056556">
    <property type="entry name" value="NTE1_P-loop_dom"/>
</dbReference>
<keyword evidence="8" id="KW-0472">Membrane</keyword>
<dbReference type="PROSITE" id="PS51635">
    <property type="entry name" value="PNPLA"/>
    <property type="match status" value="1"/>
</dbReference>
<sequence length="634" mass="67342">MDPETSGTDFFDRQNIVSGRGRGRRRRTMLFLVESFTDPDGPDSGAALDFLASTEVFGGLDREALRSLLAHLDPVHVEAGDDVETGSALLLVGHGRVEVVSGDGTRSERAPGQVVDAAALLGGREEGTRVRALRDSMLLALSATAFEAFAQRRPAALLGLCRQLVRLSARTDEPRPDVRSAGTVAVLAAGRDPVPADFVPALVEALARHGTVAVLSRDRIDDALGRGAADVEPADPRNGAVVARLQQAEQRHRFVVYVADADAGAWTRRCLRQADRVLVVGRAGADPAAGAAAAGLDDRPADLVLLHPPGTARPTGTARWLAARRIEVHHHVREGRAADFARLARHVAGVARGLVLGGGGMRGFAHLGVMKALDDLGIEIDAVAGTSIGAIMAGLRAAGLDHDARLETSVGAMVRQGSMVPVTLPLVSYSSGRKVTRLLREVPVFEWEIEDLWLPYFCISASLRDAREVVHDRGPTWRAIRASISLPGVYPPVPDRGDLLVDGGVLNNIPVDVMRTRLRAGRLLAVDLAPEEDPGPTPVFGETLSGWRVLAERLRRGRAPLHAPPLPDVLVRGLMLAGSRGDRTRLAASPGTVLLRPPVGAGGLLDFKAGPALVEPAYRYSHDMLSGSDLLGPV</sequence>
<keyword evidence="4 9" id="KW-0378">Hydrolase</keyword>
<evidence type="ECO:0000259" key="10">
    <source>
        <dbReference type="PROSITE" id="PS50042"/>
    </source>
</evidence>
<evidence type="ECO:0000256" key="9">
    <source>
        <dbReference type="PROSITE-ProRule" id="PRU01161"/>
    </source>
</evidence>
<dbReference type="InterPro" id="IPR014710">
    <property type="entry name" value="RmlC-like_jellyroll"/>
</dbReference>
<reference evidence="13" key="1">
    <citation type="journal article" date="2019" name="Int. J. Syst. Evol. Microbiol.">
        <title>The Global Catalogue of Microorganisms (GCM) 10K type strain sequencing project: providing services to taxonomists for standard genome sequencing and annotation.</title>
        <authorList>
            <consortium name="The Broad Institute Genomics Platform"/>
            <consortium name="The Broad Institute Genome Sequencing Center for Infectious Disease"/>
            <person name="Wu L."/>
            <person name="Ma J."/>
        </authorList>
    </citation>
    <scope>NUCLEOTIDE SEQUENCE [LARGE SCALE GENOMIC DNA]</scope>
    <source>
        <strain evidence="13">CCUG 49018</strain>
    </source>
</reference>
<feature type="short sequence motif" description="GXGXXG" evidence="9">
    <location>
        <begin position="358"/>
        <end position="363"/>
    </location>
</feature>
<feature type="short sequence motif" description="DGA/G" evidence="9">
    <location>
        <begin position="502"/>
        <end position="504"/>
    </location>
</feature>
<comment type="subcellular location">
    <subcellularLocation>
        <location evidence="1">Membrane</location>
    </subcellularLocation>
</comment>
<evidence type="ECO:0000256" key="8">
    <source>
        <dbReference type="ARBA" id="ARBA00023136"/>
    </source>
</evidence>
<keyword evidence="5 9" id="KW-0442">Lipid degradation</keyword>
<dbReference type="InterPro" id="IPR018490">
    <property type="entry name" value="cNMP-bd_dom_sf"/>
</dbReference>
<keyword evidence="6" id="KW-1133">Transmembrane helix</keyword>
<dbReference type="SUPFAM" id="SSF52151">
    <property type="entry name" value="FabD/lysophospholipase-like"/>
    <property type="match status" value="1"/>
</dbReference>
<dbReference type="Pfam" id="PF01734">
    <property type="entry name" value="Patatin"/>
    <property type="match status" value="1"/>
</dbReference>
<evidence type="ECO:0000259" key="11">
    <source>
        <dbReference type="PROSITE" id="PS51635"/>
    </source>
</evidence>
<dbReference type="PROSITE" id="PS50042">
    <property type="entry name" value="CNMP_BINDING_3"/>
    <property type="match status" value="1"/>
</dbReference>
<dbReference type="InterPro" id="IPR016035">
    <property type="entry name" value="Acyl_Trfase/lysoPLipase"/>
</dbReference>
<feature type="active site" description="Proton acceptor" evidence="9">
    <location>
        <position position="502"/>
    </location>
</feature>
<dbReference type="SUPFAM" id="SSF51206">
    <property type="entry name" value="cAMP-binding domain-like"/>
    <property type="match status" value="1"/>
</dbReference>
<evidence type="ECO:0000256" key="1">
    <source>
        <dbReference type="ARBA" id="ARBA00004370"/>
    </source>
</evidence>
<dbReference type="PANTHER" id="PTHR14226">
    <property type="entry name" value="NEUROPATHY TARGET ESTERASE/SWISS CHEESE D.MELANOGASTER"/>
    <property type="match status" value="1"/>
</dbReference>
<dbReference type="RefSeq" id="WP_013678406.1">
    <property type="nucleotide sequence ID" value="NZ_BAABKS010000019.1"/>
</dbReference>
<proteinExistence type="inferred from homology"/>
<evidence type="ECO:0000256" key="6">
    <source>
        <dbReference type="ARBA" id="ARBA00022989"/>
    </source>
</evidence>
<accession>A0ABW3VE12</accession>
<evidence type="ECO:0000313" key="12">
    <source>
        <dbReference type="EMBL" id="MFD1232358.1"/>
    </source>
</evidence>
<keyword evidence="7 9" id="KW-0443">Lipid metabolism</keyword>
<keyword evidence="3" id="KW-0812">Transmembrane</keyword>
<dbReference type="Gene3D" id="3.40.1090.10">
    <property type="entry name" value="Cytosolic phospholipase A2 catalytic domain"/>
    <property type="match status" value="2"/>
</dbReference>
<gene>
    <name evidence="12" type="ORF">ACFQ34_03590</name>
</gene>
<comment type="similarity">
    <text evidence="2">Belongs to the NTE family.</text>
</comment>
<dbReference type="Gene3D" id="2.60.120.10">
    <property type="entry name" value="Jelly Rolls"/>
    <property type="match status" value="1"/>
</dbReference>